<keyword evidence="1" id="KW-1133">Transmembrane helix</keyword>
<gene>
    <name evidence="2" type="ORF">GR212_16455</name>
</gene>
<name>A0A6L9UA30_9HYPH</name>
<proteinExistence type="predicted"/>
<keyword evidence="1" id="KW-0812">Transmembrane</keyword>
<dbReference type="RefSeq" id="WP_163987641.1">
    <property type="nucleotide sequence ID" value="NZ_WUEY01000006.1"/>
</dbReference>
<protein>
    <submittedName>
        <fullName evidence="2">Anti-sigma factor</fullName>
    </submittedName>
</protein>
<dbReference type="Proteomes" id="UP000483035">
    <property type="component" value="Unassembled WGS sequence"/>
</dbReference>
<comment type="caution">
    <text evidence="2">The sequence shown here is derived from an EMBL/GenBank/DDBJ whole genome shotgun (WGS) entry which is preliminary data.</text>
</comment>
<reference evidence="2 3" key="1">
    <citation type="submission" date="2019-12" db="EMBL/GenBank/DDBJ databases">
        <title>Rhizobium genotypes associated with high levels of biological nitrogen fixation by grain legumes in a temperate-maritime cropping system.</title>
        <authorList>
            <person name="Maluk M."/>
            <person name="Francesc Ferrando Molina F."/>
            <person name="Lopez Del Egido L."/>
            <person name="Lafos M."/>
            <person name="Langarica-Fuentes A."/>
            <person name="Gebre Yohannes G."/>
            <person name="Young M.W."/>
            <person name="Martin P."/>
            <person name="Gantlett R."/>
            <person name="Kenicer G."/>
            <person name="Hawes C."/>
            <person name="Begg G.S."/>
            <person name="Quilliam R.S."/>
            <person name="Squire G.R."/>
            <person name="Poole P.S."/>
            <person name="Young P.W."/>
            <person name="Iannetta P.M."/>
            <person name="James E.K."/>
        </authorList>
    </citation>
    <scope>NUCLEOTIDE SEQUENCE [LARGE SCALE GENOMIC DNA]</scope>
    <source>
        <strain evidence="2 3">JHI1118</strain>
    </source>
</reference>
<evidence type="ECO:0000256" key="1">
    <source>
        <dbReference type="SAM" id="Phobius"/>
    </source>
</evidence>
<accession>A0A6L9UA30</accession>
<dbReference type="AlphaFoldDB" id="A0A6L9UA30"/>
<sequence length="267" mass="28881">MNDRKPTVTEADLHAFADGLLPPEERTELEAWLAGNPEDAAAVAAWQAQNDDIRAMFAPYATAKDGDADLVLKGRKISAERTATPQRSRRLMMLAASLALFFAGAAAGRFGPDLFAKPELQLTAIEALPQQAHSAFVVYASDVRHPVEVGADQEAHLATWLGKRMNIAGLKVPSLQTLGFQLVGGRLLPINGTPGALFMYENASGQRLTVLVGRNSGNSTTSFRFASSGDVETFYWIDGDLGYAVTGEISRDMLRQVADECYKQFSS</sequence>
<evidence type="ECO:0000313" key="2">
    <source>
        <dbReference type="EMBL" id="NEI71172.1"/>
    </source>
</evidence>
<evidence type="ECO:0000313" key="3">
    <source>
        <dbReference type="Proteomes" id="UP000483035"/>
    </source>
</evidence>
<organism evidence="2 3">
    <name type="scientific">Rhizobium lusitanum</name>
    <dbReference type="NCBI Taxonomy" id="293958"/>
    <lineage>
        <taxon>Bacteria</taxon>
        <taxon>Pseudomonadati</taxon>
        <taxon>Pseudomonadota</taxon>
        <taxon>Alphaproteobacteria</taxon>
        <taxon>Hyphomicrobiales</taxon>
        <taxon>Rhizobiaceae</taxon>
        <taxon>Rhizobium/Agrobacterium group</taxon>
        <taxon>Rhizobium</taxon>
    </lineage>
</organism>
<feature type="transmembrane region" description="Helical" evidence="1">
    <location>
        <begin position="91"/>
        <end position="111"/>
    </location>
</feature>
<keyword evidence="1" id="KW-0472">Membrane</keyword>
<dbReference type="EMBL" id="WUEY01000006">
    <property type="protein sequence ID" value="NEI71172.1"/>
    <property type="molecule type" value="Genomic_DNA"/>
</dbReference>